<evidence type="ECO:0000256" key="7">
    <source>
        <dbReference type="ARBA" id="ARBA00048478"/>
    </source>
</evidence>
<evidence type="ECO:0000313" key="10">
    <source>
        <dbReference type="EMBL" id="MFD2729461.1"/>
    </source>
</evidence>
<dbReference type="PANTHER" id="PTHR21299">
    <property type="entry name" value="CYTIDYLATE KINASE/PANTOATE-BETA-ALANINE LIGASE"/>
    <property type="match status" value="1"/>
</dbReference>
<dbReference type="CDD" id="cd02020">
    <property type="entry name" value="CMPK"/>
    <property type="match status" value="1"/>
</dbReference>
<dbReference type="Pfam" id="PF02224">
    <property type="entry name" value="Cytidylate_kin"/>
    <property type="match status" value="1"/>
</dbReference>
<keyword evidence="4 8" id="KW-0418">Kinase</keyword>
<dbReference type="Proteomes" id="UP001597427">
    <property type="component" value="Unassembled WGS sequence"/>
</dbReference>
<dbReference type="RefSeq" id="WP_379981839.1">
    <property type="nucleotide sequence ID" value="NZ_JBHUMO010000051.1"/>
</dbReference>
<evidence type="ECO:0000256" key="6">
    <source>
        <dbReference type="ARBA" id="ARBA00047615"/>
    </source>
</evidence>
<feature type="domain" description="Cytidylate kinase" evidence="9">
    <location>
        <begin position="6"/>
        <end position="218"/>
    </location>
</feature>
<keyword evidence="11" id="KW-1185">Reference proteome</keyword>
<dbReference type="InterPro" id="IPR027417">
    <property type="entry name" value="P-loop_NTPase"/>
</dbReference>
<evidence type="ECO:0000256" key="5">
    <source>
        <dbReference type="ARBA" id="ARBA00022840"/>
    </source>
</evidence>
<evidence type="ECO:0000256" key="1">
    <source>
        <dbReference type="ARBA" id="ARBA00009427"/>
    </source>
</evidence>
<dbReference type="NCBIfam" id="TIGR00017">
    <property type="entry name" value="cmk"/>
    <property type="match status" value="1"/>
</dbReference>
<comment type="caution">
    <text evidence="10">The sequence shown here is derived from an EMBL/GenBank/DDBJ whole genome shotgun (WGS) entry which is preliminary data.</text>
</comment>
<keyword evidence="5 8" id="KW-0067">ATP-binding</keyword>
<keyword evidence="3 8" id="KW-0547">Nucleotide-binding</keyword>
<evidence type="ECO:0000256" key="8">
    <source>
        <dbReference type="HAMAP-Rule" id="MF_00238"/>
    </source>
</evidence>
<accession>A0ABW5TJJ2</accession>
<keyword evidence="2 8" id="KW-0808">Transferase</keyword>
<dbReference type="HAMAP" id="MF_00238">
    <property type="entry name" value="Cytidyl_kinase_type1"/>
    <property type="match status" value="1"/>
</dbReference>
<evidence type="ECO:0000256" key="3">
    <source>
        <dbReference type="ARBA" id="ARBA00022741"/>
    </source>
</evidence>
<gene>
    <name evidence="8 10" type="primary">cmk</name>
    <name evidence="10" type="ORF">ACFSR0_08500</name>
</gene>
<dbReference type="EC" id="2.7.4.25" evidence="8"/>
<sequence>MKKINIAIDGPASSGKSTVAKILANDYGFIYTDTGAMYRSVTLMAICSDVAFDDEQGLVSLINNHKISFRQTNQGQLVYIDHVNVTEKIRQPEVTNNVSEVAAHEQVRRKLVEKQQEIASNSGVVMDGRDIGTAVLPNAEVKIFLVASVEERAERRFKENQSKGIPTDFQTLKKEIEHRDQLDSTRKISPLKQANDAIRLDTTGMSIQQVVMNIKKIVDEKVAKSIN</sequence>
<keyword evidence="8" id="KW-0963">Cytoplasm</keyword>
<dbReference type="InterPro" id="IPR011994">
    <property type="entry name" value="Cytidylate_kinase_dom"/>
</dbReference>
<dbReference type="InterPro" id="IPR003136">
    <property type="entry name" value="Cytidylate_kin"/>
</dbReference>
<evidence type="ECO:0000313" key="11">
    <source>
        <dbReference type="Proteomes" id="UP001597427"/>
    </source>
</evidence>
<proteinExistence type="inferred from homology"/>
<dbReference type="GO" id="GO:0016301">
    <property type="term" value="F:kinase activity"/>
    <property type="evidence" value="ECO:0007669"/>
    <property type="project" value="UniProtKB-KW"/>
</dbReference>
<evidence type="ECO:0000256" key="2">
    <source>
        <dbReference type="ARBA" id="ARBA00022679"/>
    </source>
</evidence>
<organism evidence="10 11">
    <name type="scientific">Enterococcus camelliae</name>
    <dbReference type="NCBI Taxonomy" id="453959"/>
    <lineage>
        <taxon>Bacteria</taxon>
        <taxon>Bacillati</taxon>
        <taxon>Bacillota</taxon>
        <taxon>Bacilli</taxon>
        <taxon>Lactobacillales</taxon>
        <taxon>Enterococcaceae</taxon>
        <taxon>Enterococcus</taxon>
    </lineage>
</organism>
<protein>
    <recommendedName>
        <fullName evidence="8">Cytidylate kinase</fullName>
        <shortName evidence="8">CK</shortName>
        <ecNumber evidence="8">2.7.4.25</ecNumber>
    </recommendedName>
    <alternativeName>
        <fullName evidence="8">Cytidine monophosphate kinase</fullName>
        <shortName evidence="8">CMP kinase</shortName>
    </alternativeName>
</protein>
<comment type="catalytic activity">
    <reaction evidence="6 8">
        <text>dCMP + ATP = dCDP + ADP</text>
        <dbReference type="Rhea" id="RHEA:25094"/>
        <dbReference type="ChEBI" id="CHEBI:30616"/>
        <dbReference type="ChEBI" id="CHEBI:57566"/>
        <dbReference type="ChEBI" id="CHEBI:58593"/>
        <dbReference type="ChEBI" id="CHEBI:456216"/>
        <dbReference type="EC" id="2.7.4.25"/>
    </reaction>
</comment>
<comment type="similarity">
    <text evidence="1 8">Belongs to the cytidylate kinase family. Type 1 subfamily.</text>
</comment>
<dbReference type="EMBL" id="JBHUMO010000051">
    <property type="protein sequence ID" value="MFD2729461.1"/>
    <property type="molecule type" value="Genomic_DNA"/>
</dbReference>
<dbReference type="Gene3D" id="3.40.50.300">
    <property type="entry name" value="P-loop containing nucleotide triphosphate hydrolases"/>
    <property type="match status" value="1"/>
</dbReference>
<feature type="binding site" evidence="8">
    <location>
        <begin position="10"/>
        <end position="18"/>
    </location>
    <ligand>
        <name>ATP</name>
        <dbReference type="ChEBI" id="CHEBI:30616"/>
    </ligand>
</feature>
<comment type="subcellular location">
    <subcellularLocation>
        <location evidence="8">Cytoplasm</location>
    </subcellularLocation>
</comment>
<dbReference type="SUPFAM" id="SSF52540">
    <property type="entry name" value="P-loop containing nucleoside triphosphate hydrolases"/>
    <property type="match status" value="1"/>
</dbReference>
<evidence type="ECO:0000259" key="9">
    <source>
        <dbReference type="Pfam" id="PF02224"/>
    </source>
</evidence>
<reference evidence="11" key="1">
    <citation type="journal article" date="2019" name="Int. J. Syst. Evol. Microbiol.">
        <title>The Global Catalogue of Microorganisms (GCM) 10K type strain sequencing project: providing services to taxonomists for standard genome sequencing and annotation.</title>
        <authorList>
            <consortium name="The Broad Institute Genomics Platform"/>
            <consortium name="The Broad Institute Genome Sequencing Center for Infectious Disease"/>
            <person name="Wu L."/>
            <person name="Ma J."/>
        </authorList>
    </citation>
    <scope>NUCLEOTIDE SEQUENCE [LARGE SCALE GENOMIC DNA]</scope>
    <source>
        <strain evidence="11">TISTR 932</strain>
    </source>
</reference>
<dbReference type="PANTHER" id="PTHR21299:SF2">
    <property type="entry name" value="CYTIDYLATE KINASE"/>
    <property type="match status" value="1"/>
</dbReference>
<name>A0ABW5TJJ2_9ENTE</name>
<comment type="catalytic activity">
    <reaction evidence="7 8">
        <text>CMP + ATP = CDP + ADP</text>
        <dbReference type="Rhea" id="RHEA:11600"/>
        <dbReference type="ChEBI" id="CHEBI:30616"/>
        <dbReference type="ChEBI" id="CHEBI:58069"/>
        <dbReference type="ChEBI" id="CHEBI:60377"/>
        <dbReference type="ChEBI" id="CHEBI:456216"/>
        <dbReference type="EC" id="2.7.4.25"/>
    </reaction>
</comment>
<evidence type="ECO:0000256" key="4">
    <source>
        <dbReference type="ARBA" id="ARBA00022777"/>
    </source>
</evidence>